<keyword evidence="7" id="KW-0472">Membrane</keyword>
<gene>
    <name evidence="10" type="ORF">HCZ30_06810</name>
</gene>
<feature type="domain" description="Hedgehog/Intein (Hint)" evidence="9">
    <location>
        <begin position="675"/>
        <end position="816"/>
    </location>
</feature>
<dbReference type="InterPro" id="IPR011049">
    <property type="entry name" value="Serralysin-like_metalloprot_C"/>
</dbReference>
<dbReference type="Gene3D" id="2.150.10.10">
    <property type="entry name" value="Serralysin-like metalloprotease, C-terminal"/>
    <property type="match status" value="4"/>
</dbReference>
<protein>
    <recommendedName>
        <fullName evidence="9">Hedgehog/Intein (Hint) domain-containing protein</fullName>
    </recommendedName>
</protein>
<evidence type="ECO:0000256" key="1">
    <source>
        <dbReference type="ARBA" id="ARBA00004370"/>
    </source>
</evidence>
<feature type="region of interest" description="Disordered" evidence="8">
    <location>
        <begin position="167"/>
        <end position="187"/>
    </location>
</feature>
<keyword evidence="4" id="KW-0800">Toxin</keyword>
<dbReference type="SUPFAM" id="SSF51294">
    <property type="entry name" value="Hedgehog/intein (Hint) domain"/>
    <property type="match status" value="1"/>
</dbReference>
<dbReference type="PROSITE" id="PS00330">
    <property type="entry name" value="HEMOLYSIN_CALCIUM"/>
    <property type="match status" value="1"/>
</dbReference>
<comment type="subcellular location">
    <subcellularLocation>
        <location evidence="1">Membrane</location>
    </subcellularLocation>
    <subcellularLocation>
        <location evidence="2">Secreted</location>
    </subcellularLocation>
</comment>
<dbReference type="Pfam" id="PF00353">
    <property type="entry name" value="HemolysinCabind"/>
    <property type="match status" value="9"/>
</dbReference>
<reference evidence="10 11" key="1">
    <citation type="submission" date="2020-03" db="EMBL/GenBank/DDBJ databases">
        <title>Bacterial isolates of synthetic phycosphere.</title>
        <authorList>
            <person name="Fu H."/>
            <person name="Moran M.A."/>
        </authorList>
    </citation>
    <scope>NUCLEOTIDE SEQUENCE [LARGE SCALE GENOMIC DNA]</scope>
    <source>
        <strain evidence="10 11">HF1</strain>
    </source>
</reference>
<accession>A0ABX0VVN7</accession>
<keyword evidence="5" id="KW-0677">Repeat</keyword>
<dbReference type="InterPro" id="IPR003995">
    <property type="entry name" value="RTX_toxin_determinant-A"/>
</dbReference>
<dbReference type="InterPro" id="IPR037140">
    <property type="entry name" value="VHL_beta_dom_sf"/>
</dbReference>
<evidence type="ECO:0000256" key="7">
    <source>
        <dbReference type="ARBA" id="ARBA00023136"/>
    </source>
</evidence>
<dbReference type="RefSeq" id="WP_167637525.1">
    <property type="nucleotide sequence ID" value="NZ_JAATOP010000003.1"/>
</dbReference>
<evidence type="ECO:0000256" key="5">
    <source>
        <dbReference type="ARBA" id="ARBA00022737"/>
    </source>
</evidence>
<dbReference type="SUPFAM" id="SSF51120">
    <property type="entry name" value="beta-Roll"/>
    <property type="match status" value="3"/>
</dbReference>
<dbReference type="Gene3D" id="2.60.40.780">
    <property type="entry name" value="von Hippel-Lindau disease tumour suppressor, beta domain"/>
    <property type="match status" value="1"/>
</dbReference>
<dbReference type="CDD" id="cd00081">
    <property type="entry name" value="Hint"/>
    <property type="match status" value="1"/>
</dbReference>
<dbReference type="Gene3D" id="2.170.16.10">
    <property type="entry name" value="Hedgehog/Intein (Hint) domain"/>
    <property type="match status" value="1"/>
</dbReference>
<evidence type="ECO:0000256" key="8">
    <source>
        <dbReference type="SAM" id="MobiDB-lite"/>
    </source>
</evidence>
<evidence type="ECO:0000256" key="4">
    <source>
        <dbReference type="ARBA" id="ARBA00022656"/>
    </source>
</evidence>
<sequence>MTTYNLTGINPGHFVGWDGSSLLAAGSTITLKRDWDVATEVLHYQVTDGDTNFDGDSAQQEIGDDGDQNATVFDANWNNLGGGRVYVEDHFELRAPDGSTIHLYTMEISGDPIGVVATAQLQPGVKYEVIASYNSGAVSYSSLAEQNYDISADNTLTGMNTQSETLRGEDGNDTISGQGGDDRLSGDKGMDTVYGGAGNDTVVGGLSSDVLYGGTGDDIVLGDGELYALETTPSGPDTTATTLTIVNNSTGPIILSHIDQAGTSTDYATIGEGQSLTINTFEETNWVIRDENRYFIDFIEGAANQTYTLDNTQHDTVYGGDGNDMVMGQVGHDTVYGDAGDDTVWGGSGNDSVYGGTGNDTLYGGDDRDTIYIDGDDVVYGGEGGDDYDYAVLSNIGTTVTFTDNESGTFTTHGGATNGSFSEIELVSGGTGDDIIDASATSFQTIRGGEGNNILYGGSSTDTLAAGSGSDTIYGNAGDDTILFGAGGGVVYGGAGNDYIDDDYGTQEAGVDTIYGGDGDDTIFSGLDNDVIYGGTGNDWMSGEGGDDTLYGGDGGDVMSGGDGNDRLDGGAGNDGISGGAGNDTFVVSSGTGTDTITDFDIGDDDLDGFTNDQIDVSGLVNGDGNPVTGWDVTVVDDGAGNAKLIFPSGEAIILQGVAPTSIDSAPEMYKSGIPCFTVGTMILTPTGEKPVEMLRPGDLVVTRDNGPQPIIWAGAKLVTREELAAKPELLPIKIEAGGWAGNRGLLVSPQHAISVYSGEAGGTHSLVRARHLAKLRGGKVRIAKGVRSVTYVHLMFEKHQVVYSNGIASESFYPGPWGMSALNFESIREVVSLFPELGRLKVEDAYGPSARPVARFSDLPDVIRDLELDRH</sequence>
<dbReference type="InterPro" id="IPR001343">
    <property type="entry name" value="Hemolysn_Ca-bd"/>
</dbReference>
<comment type="caution">
    <text evidence="10">The sequence shown here is derived from an EMBL/GenBank/DDBJ whole genome shotgun (WGS) entry which is preliminary data.</text>
</comment>
<dbReference type="InterPro" id="IPR050557">
    <property type="entry name" value="RTX_toxin/Mannuronan_C5-epim"/>
</dbReference>
<proteinExistence type="predicted"/>
<evidence type="ECO:0000256" key="6">
    <source>
        <dbReference type="ARBA" id="ARBA00023026"/>
    </source>
</evidence>
<dbReference type="PRINTS" id="PR00313">
    <property type="entry name" value="CABNDNGRPT"/>
</dbReference>
<dbReference type="Proteomes" id="UP000709466">
    <property type="component" value="Unassembled WGS sequence"/>
</dbReference>
<dbReference type="EMBL" id="JAATOP010000003">
    <property type="protein sequence ID" value="NIY72143.1"/>
    <property type="molecule type" value="Genomic_DNA"/>
</dbReference>
<dbReference type="InterPro" id="IPR028992">
    <property type="entry name" value="Hedgehog/Intein_dom"/>
</dbReference>
<dbReference type="PANTHER" id="PTHR38340:SF1">
    <property type="entry name" value="S-LAYER PROTEIN"/>
    <property type="match status" value="1"/>
</dbReference>
<dbReference type="InterPro" id="IPR036844">
    <property type="entry name" value="Hint_dom_sf"/>
</dbReference>
<evidence type="ECO:0000259" key="9">
    <source>
        <dbReference type="Pfam" id="PF13403"/>
    </source>
</evidence>
<feature type="compositionally biased region" description="Gly residues" evidence="8">
    <location>
        <begin position="570"/>
        <end position="579"/>
    </location>
</feature>
<name>A0ABX0VVN7_9RHOB</name>
<evidence type="ECO:0000256" key="2">
    <source>
        <dbReference type="ARBA" id="ARBA00004613"/>
    </source>
</evidence>
<keyword evidence="11" id="KW-1185">Reference proteome</keyword>
<keyword evidence="6" id="KW-0843">Virulence</keyword>
<dbReference type="Pfam" id="PF13403">
    <property type="entry name" value="Hint_2"/>
    <property type="match status" value="1"/>
</dbReference>
<dbReference type="PRINTS" id="PR01488">
    <property type="entry name" value="RTXTOXINA"/>
</dbReference>
<keyword evidence="3" id="KW-0964">Secreted</keyword>
<evidence type="ECO:0000313" key="10">
    <source>
        <dbReference type="EMBL" id="NIY72143.1"/>
    </source>
</evidence>
<feature type="region of interest" description="Disordered" evidence="8">
    <location>
        <begin position="560"/>
        <end position="579"/>
    </location>
</feature>
<organism evidence="10 11">
    <name type="scientific">Marivivens donghaensis</name>
    <dbReference type="NCBI Taxonomy" id="1699413"/>
    <lineage>
        <taxon>Bacteria</taxon>
        <taxon>Pseudomonadati</taxon>
        <taxon>Pseudomonadota</taxon>
        <taxon>Alphaproteobacteria</taxon>
        <taxon>Rhodobacterales</taxon>
        <taxon>Paracoccaceae</taxon>
        <taxon>Marivivens group</taxon>
        <taxon>Marivivens</taxon>
    </lineage>
</organism>
<evidence type="ECO:0000256" key="3">
    <source>
        <dbReference type="ARBA" id="ARBA00022525"/>
    </source>
</evidence>
<dbReference type="PANTHER" id="PTHR38340">
    <property type="entry name" value="S-LAYER PROTEIN"/>
    <property type="match status" value="1"/>
</dbReference>
<evidence type="ECO:0000313" key="11">
    <source>
        <dbReference type="Proteomes" id="UP000709466"/>
    </source>
</evidence>
<dbReference type="InterPro" id="IPR018511">
    <property type="entry name" value="Hemolysin-typ_Ca-bd_CS"/>
</dbReference>